<gene>
    <name evidence="1" type="ORF">BTO13_09495</name>
</gene>
<proteinExistence type="predicted"/>
<dbReference type="AlphaFoldDB" id="A0A2S7WCU6"/>
<sequence>MKTKQLQHLFLRAGFGITPQLANDLSKKNRKKVVEFLFTTNSFLPLEIDLSDLSIYTQEYMKDRANSMEFQRKSNQKIRDYNKLWMERLANSELLLREKMTLFWANHFVCKNQNIFFVQQYNNTLRKNALGNFGDFVKEISKEPAMLNYLNSRQNRKKQPNENFARELMELFTLGVGNYSEKDVKESARAFTGYNYKFNGEFVITKYHHDDDLKTFFGETGNFSGDDIIDIILKQKKCARFVCEKIYRYFVNDQVNEKHLDELTNVFYKDYNIQKLMKFLFLKDWFYDEEHIGTKIKSPIELLVGMQKLVPFSFQITKDVQKIQRLLGQVLLDPPNVAGWKGGKNWIDSNTIILRLKLPSILLSNAEISIKEKGEFEDSFEKYHESNKNQKDFAKVTVDWDFFEESFKNTSFDEMKSLFLITAPNEGTETYLSHLIKSSKKEFCIQLMSIPEYQIC</sequence>
<dbReference type="InterPro" id="IPR014917">
    <property type="entry name" value="DUF1800"/>
</dbReference>
<keyword evidence="2" id="KW-1185">Reference proteome</keyword>
<organism evidence="1 2">
    <name type="scientific">Polaribacter gangjinensis</name>
    <dbReference type="NCBI Taxonomy" id="574710"/>
    <lineage>
        <taxon>Bacteria</taxon>
        <taxon>Pseudomonadati</taxon>
        <taxon>Bacteroidota</taxon>
        <taxon>Flavobacteriia</taxon>
        <taxon>Flavobacteriales</taxon>
        <taxon>Flavobacteriaceae</taxon>
    </lineage>
</organism>
<accession>A0A2S7WCU6</accession>
<evidence type="ECO:0008006" key="3">
    <source>
        <dbReference type="Google" id="ProtNLM"/>
    </source>
</evidence>
<name>A0A2S7WCU6_9FLAO</name>
<evidence type="ECO:0000313" key="2">
    <source>
        <dbReference type="Proteomes" id="UP000237608"/>
    </source>
</evidence>
<dbReference type="OrthoDB" id="9772295at2"/>
<dbReference type="EMBL" id="MSCL01000001">
    <property type="protein sequence ID" value="PQJ75450.1"/>
    <property type="molecule type" value="Genomic_DNA"/>
</dbReference>
<dbReference type="Proteomes" id="UP000237608">
    <property type="component" value="Unassembled WGS sequence"/>
</dbReference>
<reference evidence="1 2" key="1">
    <citation type="submission" date="2016-12" db="EMBL/GenBank/DDBJ databases">
        <title>Trade-off between light-utilization and light-protection in marine flavobacteria.</title>
        <authorList>
            <person name="Kumagai Y."/>
            <person name="Yoshizawa S."/>
            <person name="Kogure K."/>
            <person name="Iwasaki W."/>
        </authorList>
    </citation>
    <scope>NUCLEOTIDE SEQUENCE [LARGE SCALE GENOMIC DNA]</scope>
    <source>
        <strain evidence="1 2">KCTC 22729</strain>
    </source>
</reference>
<dbReference type="Pfam" id="PF08811">
    <property type="entry name" value="DUF1800"/>
    <property type="match status" value="1"/>
</dbReference>
<protein>
    <recommendedName>
        <fullName evidence="3">DUF1800 domain-containing protein</fullName>
    </recommendedName>
</protein>
<comment type="caution">
    <text evidence="1">The sequence shown here is derived from an EMBL/GenBank/DDBJ whole genome shotgun (WGS) entry which is preliminary data.</text>
</comment>
<dbReference type="RefSeq" id="WP_105046592.1">
    <property type="nucleotide sequence ID" value="NZ_CP150662.1"/>
</dbReference>
<evidence type="ECO:0000313" key="1">
    <source>
        <dbReference type="EMBL" id="PQJ75450.1"/>
    </source>
</evidence>